<evidence type="ECO:0000256" key="4">
    <source>
        <dbReference type="SAM" id="MobiDB-lite"/>
    </source>
</evidence>
<dbReference type="GO" id="GO:0003682">
    <property type="term" value="F:chromatin binding"/>
    <property type="evidence" value="ECO:0007669"/>
    <property type="project" value="TreeGrafter"/>
</dbReference>
<dbReference type="EMBL" id="QEAM01000340">
    <property type="protein sequence ID" value="TPX41120.1"/>
    <property type="molecule type" value="Genomic_DNA"/>
</dbReference>
<sequence>MSAGSKQASSSSSRSSTVASPALKAAPNQPPLGWEYAAHPRYRNPLPDLPFDPKLITPKFSLEPHYAYKAEEQTAFEGDFSLGVNTADDLFGTSLNWTEMGILEKLIKRDPFIPRPWNSHHPTDVELIRADPYAPVPVYLPKPPTTSGALSTPSATPGRRPSSAENRNLSWLRRTTYIASDSKPRGWNEEVISATRKKVVNDPLGEDLMKDPSIETQLRLIESTFRSVQEGLDDLDTLEHPTKKGVTAVEVIPVYPDFQIYGTDYLIVNFDEEPFPAKQDDEMTQTALEEAILIAAEDNTTSYPSKSGRYMTLYKPDEETTRKMVTKRKRGEEFGDDPNTVYYYSSVRDYDYNIMTFDYRIPITEEEEKRPKKRTIDAPSDDRYKRLCISIRDVGEGRGAFFYQFEQALGLKKRRVLNTKKGHKRATHHLELSPRILTTAEIEAKRANLMNILNDEAQVDEQVQEDEEALRQQLEAQGVLSGVEEAHAGVGEGEEVGYEHGNGTRMNENEIDVTYG</sequence>
<gene>
    <name evidence="5" type="ORF">SeLEV6574_g06245</name>
</gene>
<feature type="compositionally biased region" description="Polar residues" evidence="4">
    <location>
        <begin position="145"/>
        <end position="155"/>
    </location>
</feature>
<evidence type="ECO:0000313" key="5">
    <source>
        <dbReference type="EMBL" id="TPX41120.1"/>
    </source>
</evidence>
<feature type="region of interest" description="Disordered" evidence="4">
    <location>
        <begin position="144"/>
        <end position="166"/>
    </location>
</feature>
<dbReference type="InterPro" id="IPR007133">
    <property type="entry name" value="RNA_pol_II-assoc_Paf1"/>
</dbReference>
<evidence type="ECO:0000256" key="1">
    <source>
        <dbReference type="ARBA" id="ARBA00004123"/>
    </source>
</evidence>
<reference evidence="5 6" key="1">
    <citation type="journal article" date="2019" name="Sci. Rep.">
        <title>Comparative genomics of chytrid fungi reveal insights into the obligate biotrophic and pathogenic lifestyle of Synchytrium endobioticum.</title>
        <authorList>
            <person name="van de Vossenberg B.T.L.H."/>
            <person name="Warris S."/>
            <person name="Nguyen H.D.T."/>
            <person name="van Gent-Pelzer M.P.E."/>
            <person name="Joly D.L."/>
            <person name="van de Geest H.C."/>
            <person name="Bonants P.J.M."/>
            <person name="Smith D.S."/>
            <person name="Levesque C.A."/>
            <person name="van der Lee T.A.J."/>
        </authorList>
    </citation>
    <scope>NUCLEOTIDE SEQUENCE [LARGE SCALE GENOMIC DNA]</scope>
    <source>
        <strain evidence="5 6">LEV6574</strain>
    </source>
</reference>
<evidence type="ECO:0000313" key="6">
    <source>
        <dbReference type="Proteomes" id="UP000320475"/>
    </source>
</evidence>
<dbReference type="GO" id="GO:0016593">
    <property type="term" value="C:Cdc73/Paf1 complex"/>
    <property type="evidence" value="ECO:0007669"/>
    <property type="project" value="InterPro"/>
</dbReference>
<proteinExistence type="inferred from homology"/>
<accession>A0A507CPV1</accession>
<dbReference type="AlphaFoldDB" id="A0A507CPV1"/>
<dbReference type="Proteomes" id="UP000320475">
    <property type="component" value="Unassembled WGS sequence"/>
</dbReference>
<dbReference type="GO" id="GO:0006368">
    <property type="term" value="P:transcription elongation by RNA polymerase II"/>
    <property type="evidence" value="ECO:0007669"/>
    <property type="project" value="InterPro"/>
</dbReference>
<dbReference type="VEuPathDB" id="FungiDB:SeMB42_g06382"/>
<comment type="caution">
    <text evidence="5">The sequence shown here is derived from an EMBL/GenBank/DDBJ whole genome shotgun (WGS) entry which is preliminary data.</text>
</comment>
<feature type="compositionally biased region" description="Low complexity" evidence="4">
    <location>
        <begin position="1"/>
        <end position="22"/>
    </location>
</feature>
<evidence type="ECO:0000256" key="2">
    <source>
        <dbReference type="ARBA" id="ARBA00007560"/>
    </source>
</evidence>
<dbReference type="PANTHER" id="PTHR23188">
    <property type="entry name" value="RNA POLYMERASE II-ASSOCIATED FACTOR 1 HOMOLOG"/>
    <property type="match status" value="1"/>
</dbReference>
<comment type="subcellular location">
    <subcellularLocation>
        <location evidence="1">Nucleus</location>
    </subcellularLocation>
</comment>
<protein>
    <recommendedName>
        <fullName evidence="7">RNA polymerase II-associated factor 1 homolog</fullName>
    </recommendedName>
</protein>
<dbReference type="Pfam" id="PF03985">
    <property type="entry name" value="Paf1"/>
    <property type="match status" value="1"/>
</dbReference>
<dbReference type="PANTHER" id="PTHR23188:SF12">
    <property type="entry name" value="RNA POLYMERASE II-ASSOCIATED FACTOR 1 HOMOLOG"/>
    <property type="match status" value="1"/>
</dbReference>
<dbReference type="GO" id="GO:0000993">
    <property type="term" value="F:RNA polymerase II complex binding"/>
    <property type="evidence" value="ECO:0007669"/>
    <property type="project" value="TreeGrafter"/>
</dbReference>
<organism evidence="5 6">
    <name type="scientific">Synchytrium endobioticum</name>
    <dbReference type="NCBI Taxonomy" id="286115"/>
    <lineage>
        <taxon>Eukaryota</taxon>
        <taxon>Fungi</taxon>
        <taxon>Fungi incertae sedis</taxon>
        <taxon>Chytridiomycota</taxon>
        <taxon>Chytridiomycota incertae sedis</taxon>
        <taxon>Chytridiomycetes</taxon>
        <taxon>Synchytriales</taxon>
        <taxon>Synchytriaceae</taxon>
        <taxon>Synchytrium</taxon>
    </lineage>
</organism>
<keyword evidence="3" id="KW-0539">Nucleus</keyword>
<dbReference type="OrthoDB" id="10260285at2759"/>
<feature type="region of interest" description="Disordered" evidence="4">
    <location>
        <begin position="1"/>
        <end position="31"/>
    </location>
</feature>
<feature type="region of interest" description="Disordered" evidence="4">
    <location>
        <begin position="494"/>
        <end position="516"/>
    </location>
</feature>
<evidence type="ECO:0000256" key="3">
    <source>
        <dbReference type="ARBA" id="ARBA00023242"/>
    </source>
</evidence>
<evidence type="ECO:0008006" key="7">
    <source>
        <dbReference type="Google" id="ProtNLM"/>
    </source>
</evidence>
<name>A0A507CPV1_9FUNG</name>
<comment type="similarity">
    <text evidence="2">Belongs to the PAF1 family.</text>
</comment>